<reference evidence="2" key="1">
    <citation type="submission" date="2018-06" db="EMBL/GenBank/DDBJ databases">
        <authorList>
            <person name="Zhirakovskaya E."/>
        </authorList>
    </citation>
    <scope>NUCLEOTIDE SEQUENCE</scope>
</reference>
<gene>
    <name evidence="2" type="ORF">MNBD_NITROSPINAE02-637</name>
</gene>
<proteinExistence type="predicted"/>
<sequence length="353" mass="40002">MNTLSPESGDMKSALRDILSRSVISLTRIGKGRNSQVFHVVTDDQREYAVKSYFDSAIDQVERMGLEFDALKFLSANNVSYAPCPIAIDHKKNIAIYEYIDGDEIDGDSVTEPDIAALVGFLVDLKRLVKADWPGTFPPAREASFSLYSLLGSIERRIKRLQAVPESGEIYESMRTFLSVDLTPSFKDFASWSLSEAKTFGMDASADLPDTHRTYSPSDVGFHNAIRKKNGEIVFLDFEYFGWDDPSKTVSDILLHPNMALSQQMKNCFYNRVIESFASDKTLGARVRMVYSLYGIKWCAILLNEFLPDNMERRLFAARSQRTVENILLIQLGKSRAMLDKIRREFKESVIFG</sequence>
<protein>
    <recommendedName>
        <fullName evidence="1">Aminoglycoside phosphotransferase domain-containing protein</fullName>
    </recommendedName>
</protein>
<name>A0A3B1CQ98_9ZZZZ</name>
<evidence type="ECO:0000259" key="1">
    <source>
        <dbReference type="Pfam" id="PF01636"/>
    </source>
</evidence>
<organism evidence="2">
    <name type="scientific">hydrothermal vent metagenome</name>
    <dbReference type="NCBI Taxonomy" id="652676"/>
    <lineage>
        <taxon>unclassified sequences</taxon>
        <taxon>metagenomes</taxon>
        <taxon>ecological metagenomes</taxon>
    </lineage>
</organism>
<dbReference type="InterPro" id="IPR002575">
    <property type="entry name" value="Aminoglycoside_PTrfase"/>
</dbReference>
<dbReference type="SUPFAM" id="SSF56112">
    <property type="entry name" value="Protein kinase-like (PK-like)"/>
    <property type="match status" value="1"/>
</dbReference>
<accession>A0A3B1CQ98</accession>
<dbReference type="InterPro" id="IPR011009">
    <property type="entry name" value="Kinase-like_dom_sf"/>
</dbReference>
<feature type="domain" description="Aminoglycoside phosphotransferase" evidence="1">
    <location>
        <begin position="26"/>
        <end position="148"/>
    </location>
</feature>
<dbReference type="AlphaFoldDB" id="A0A3B1CQ98"/>
<dbReference type="Pfam" id="PF01636">
    <property type="entry name" value="APH"/>
    <property type="match status" value="1"/>
</dbReference>
<evidence type="ECO:0000313" key="2">
    <source>
        <dbReference type="EMBL" id="VAX26094.1"/>
    </source>
</evidence>
<dbReference type="EMBL" id="UOGE01000116">
    <property type="protein sequence ID" value="VAX26094.1"/>
    <property type="molecule type" value="Genomic_DNA"/>
</dbReference>